<reference evidence="6" key="1">
    <citation type="journal article" date="2005" name="PLoS Biol.">
        <title>The genomes of Oryza sativa: a history of duplications.</title>
        <authorList>
            <person name="Yu J."/>
            <person name="Wang J."/>
            <person name="Lin W."/>
            <person name="Li S."/>
            <person name="Li H."/>
            <person name="Zhou J."/>
            <person name="Ni P."/>
            <person name="Dong W."/>
            <person name="Hu S."/>
            <person name="Zeng C."/>
            <person name="Zhang J."/>
            <person name="Zhang Y."/>
            <person name="Li R."/>
            <person name="Xu Z."/>
            <person name="Li S."/>
            <person name="Li X."/>
            <person name="Zheng H."/>
            <person name="Cong L."/>
            <person name="Lin L."/>
            <person name="Yin J."/>
            <person name="Geng J."/>
            <person name="Li G."/>
            <person name="Shi J."/>
            <person name="Liu J."/>
            <person name="Lv H."/>
            <person name="Li J."/>
            <person name="Wang J."/>
            <person name="Deng Y."/>
            <person name="Ran L."/>
            <person name="Shi X."/>
            <person name="Wang X."/>
            <person name="Wu Q."/>
            <person name="Li C."/>
            <person name="Ren X."/>
            <person name="Wang J."/>
            <person name="Wang X."/>
            <person name="Li D."/>
            <person name="Liu D."/>
            <person name="Zhang X."/>
            <person name="Ji Z."/>
            <person name="Zhao W."/>
            <person name="Sun Y."/>
            <person name="Zhang Z."/>
            <person name="Bao J."/>
            <person name="Han Y."/>
            <person name="Dong L."/>
            <person name="Ji J."/>
            <person name="Chen P."/>
            <person name="Wu S."/>
            <person name="Liu J."/>
            <person name="Xiao Y."/>
            <person name="Bu D."/>
            <person name="Tan J."/>
            <person name="Yang L."/>
            <person name="Ye C."/>
            <person name="Zhang J."/>
            <person name="Xu J."/>
            <person name="Zhou Y."/>
            <person name="Yu Y."/>
            <person name="Zhang B."/>
            <person name="Zhuang S."/>
            <person name="Wei H."/>
            <person name="Liu B."/>
            <person name="Lei M."/>
            <person name="Yu H."/>
            <person name="Li Y."/>
            <person name="Xu H."/>
            <person name="Wei S."/>
            <person name="He X."/>
            <person name="Fang L."/>
            <person name="Zhang Z."/>
            <person name="Zhang Y."/>
            <person name="Huang X."/>
            <person name="Su Z."/>
            <person name="Tong W."/>
            <person name="Li J."/>
            <person name="Tong Z."/>
            <person name="Li S."/>
            <person name="Ye J."/>
            <person name="Wang L."/>
            <person name="Fang L."/>
            <person name="Lei T."/>
            <person name="Chen C."/>
            <person name="Chen H."/>
            <person name="Xu Z."/>
            <person name="Li H."/>
            <person name="Huang H."/>
            <person name="Zhang F."/>
            <person name="Xu H."/>
            <person name="Li N."/>
            <person name="Zhao C."/>
            <person name="Li S."/>
            <person name="Dong L."/>
            <person name="Huang Y."/>
            <person name="Li L."/>
            <person name="Xi Y."/>
            <person name="Qi Q."/>
            <person name="Li W."/>
            <person name="Zhang B."/>
            <person name="Hu W."/>
            <person name="Zhang Y."/>
            <person name="Tian X."/>
            <person name="Jiao Y."/>
            <person name="Liang X."/>
            <person name="Jin J."/>
            <person name="Gao L."/>
            <person name="Zheng W."/>
            <person name="Hao B."/>
            <person name="Liu S."/>
            <person name="Wang W."/>
            <person name="Yuan L."/>
            <person name="Cao M."/>
            <person name="McDermott J."/>
            <person name="Samudrala R."/>
            <person name="Wang J."/>
            <person name="Wong G.K."/>
            <person name="Yang H."/>
        </authorList>
    </citation>
    <scope>NUCLEOTIDE SEQUENCE [LARGE SCALE GENOMIC DNA]</scope>
</reference>
<dbReference type="InterPro" id="IPR036388">
    <property type="entry name" value="WH-like_DNA-bd_sf"/>
</dbReference>
<evidence type="ECO:0000256" key="2">
    <source>
        <dbReference type="ARBA" id="ARBA00022821"/>
    </source>
</evidence>
<dbReference type="Pfam" id="PF23559">
    <property type="entry name" value="WHD_DRP"/>
    <property type="match status" value="1"/>
</dbReference>
<dbReference type="PANTHER" id="PTHR23155:SF1116">
    <property type="entry name" value="OS12G0273300 PROTEIN"/>
    <property type="match status" value="1"/>
</dbReference>
<dbReference type="SUPFAM" id="SSF52047">
    <property type="entry name" value="RNI-like"/>
    <property type="match status" value="1"/>
</dbReference>
<keyword evidence="3" id="KW-0175">Coiled coil</keyword>
<evidence type="ECO:0000313" key="6">
    <source>
        <dbReference type="EMBL" id="EEE52539.1"/>
    </source>
</evidence>
<dbReference type="Pfam" id="PF23598">
    <property type="entry name" value="LRR_14"/>
    <property type="match status" value="1"/>
</dbReference>
<dbReference type="InterPro" id="IPR032675">
    <property type="entry name" value="LRR_dom_sf"/>
</dbReference>
<accession>B9G8S4</accession>
<name>B9G8S4_ORYSJ</name>
<dbReference type="PANTHER" id="PTHR23155">
    <property type="entry name" value="DISEASE RESISTANCE PROTEIN RP"/>
    <property type="match status" value="1"/>
</dbReference>
<evidence type="ECO:0000256" key="3">
    <source>
        <dbReference type="SAM" id="Coils"/>
    </source>
</evidence>
<dbReference type="InterPro" id="IPR044974">
    <property type="entry name" value="Disease_R_plants"/>
</dbReference>
<evidence type="ECO:0000256" key="1">
    <source>
        <dbReference type="ARBA" id="ARBA00022737"/>
    </source>
</evidence>
<dbReference type="FunFam" id="1.10.10.10:FF:000322">
    <property type="entry name" value="Probable disease resistance protein At1g63360"/>
    <property type="match status" value="1"/>
</dbReference>
<reference evidence="6" key="2">
    <citation type="submission" date="2008-12" db="EMBL/GenBank/DDBJ databases">
        <title>Improved gene annotation of the rice (Oryza sativa) genomes.</title>
        <authorList>
            <person name="Wang J."/>
            <person name="Li R."/>
            <person name="Fan W."/>
            <person name="Huang Q."/>
            <person name="Zhang J."/>
            <person name="Zhou Y."/>
            <person name="Hu Y."/>
            <person name="Zi S."/>
            <person name="Li J."/>
            <person name="Ni P."/>
            <person name="Zheng H."/>
            <person name="Zhang Y."/>
            <person name="Zhao M."/>
            <person name="Hao Q."/>
            <person name="McDermott J."/>
            <person name="Samudrala R."/>
            <person name="Kristiansen K."/>
            <person name="Wong G.K.-S."/>
        </authorList>
    </citation>
    <scope>NUCLEOTIDE SEQUENCE</scope>
</reference>
<dbReference type="Proteomes" id="UP000007752">
    <property type="component" value="Chromosome 11"/>
</dbReference>
<dbReference type="GO" id="GO:0042742">
    <property type="term" value="P:defense response to bacterium"/>
    <property type="evidence" value="ECO:0007669"/>
    <property type="project" value="UniProtKB-ARBA"/>
</dbReference>
<sequence>MEAWEVIRLALLENNNGSRVITTTRIFEVASSADDVYTMRPLSPENSKRLLCKRIFSGEDNSDGVELAEVRDKLLKKCDGLPLAVLTIAGALAGKTIEQWYMVYNSIAFGHVNGRVMDDMIRILSLSYYDLPPHLRTCLLYLSIFPEDYLIKKDFLIWRWIAEGFIEYDGGRSLFGVGESYFAELINRSMIQPVEVGDRDSVDGCRVHGAVLHLLRYLAREENFVTLLIDNMLSSGRGRPRRLALQGNNEDHTLQTNIDLANVRSFNARLVGAPISELPDGIGELEFLQTLDLRETGIQELPRSICRLRKLMCLCVDSTARLPSGIGNLVALEDLRLYSVSTLHFVKDELGQLTKLRILEIRFEELDEQMEDAFLRSLSNLQNLQTLVVDNFGGSSNFDRMEKFFDPPRRLRRLTMTRTALPAEWIGSLSALYYLCIEAPELRLGDLKILGGLPSLRSLWISSRSNERPLVITAHFQRGAMPKVRRVEFSFSLRDFSSRADFGFGLENLLSLEHVTIRLHDKVHSVEAALRHLTKKHPRRPTITLIRDGEEPTDTAASNDTRTQEELAEMEAKQLEERRDKFIQELHEENLLLDDLQAQLMKISEHKR</sequence>
<feature type="coiled-coil region" evidence="3">
    <location>
        <begin position="558"/>
        <end position="599"/>
    </location>
</feature>
<dbReference type="AlphaFoldDB" id="B9G8S4"/>
<dbReference type="EMBL" id="CM000148">
    <property type="protein sequence ID" value="EEE52539.1"/>
    <property type="molecule type" value="Genomic_DNA"/>
</dbReference>
<dbReference type="InterPro" id="IPR027417">
    <property type="entry name" value="P-loop_NTPase"/>
</dbReference>
<dbReference type="Gene3D" id="1.10.8.430">
    <property type="entry name" value="Helical domain of apoptotic protease-activating factors"/>
    <property type="match status" value="1"/>
</dbReference>
<keyword evidence="2" id="KW-0611">Plant defense</keyword>
<dbReference type="GO" id="GO:0043531">
    <property type="term" value="F:ADP binding"/>
    <property type="evidence" value="ECO:0007669"/>
    <property type="project" value="InterPro"/>
</dbReference>
<organism evidence="6">
    <name type="scientific">Oryza sativa subsp. japonica</name>
    <name type="common">Rice</name>
    <dbReference type="NCBI Taxonomy" id="39947"/>
    <lineage>
        <taxon>Eukaryota</taxon>
        <taxon>Viridiplantae</taxon>
        <taxon>Streptophyta</taxon>
        <taxon>Embryophyta</taxon>
        <taxon>Tracheophyta</taxon>
        <taxon>Spermatophyta</taxon>
        <taxon>Magnoliopsida</taxon>
        <taxon>Liliopsida</taxon>
        <taxon>Poales</taxon>
        <taxon>Poaceae</taxon>
        <taxon>BOP clade</taxon>
        <taxon>Oryzoideae</taxon>
        <taxon>Oryzeae</taxon>
        <taxon>Oryzinae</taxon>
        <taxon>Oryza</taxon>
        <taxon>Oryza sativa</taxon>
    </lineage>
</organism>
<dbReference type="Gene3D" id="1.10.10.10">
    <property type="entry name" value="Winged helix-like DNA-binding domain superfamily/Winged helix DNA-binding domain"/>
    <property type="match status" value="1"/>
</dbReference>
<dbReference type="Gene3D" id="3.80.10.10">
    <property type="entry name" value="Ribonuclease Inhibitor"/>
    <property type="match status" value="1"/>
</dbReference>
<feature type="domain" description="Disease resistance protein winged helix" evidence="4">
    <location>
        <begin position="144"/>
        <end position="213"/>
    </location>
</feature>
<dbReference type="SUPFAM" id="SSF52540">
    <property type="entry name" value="P-loop containing nucleoside triphosphate hydrolases"/>
    <property type="match status" value="1"/>
</dbReference>
<protein>
    <submittedName>
        <fullName evidence="6">Uncharacterized protein</fullName>
    </submittedName>
</protein>
<feature type="domain" description="Disease resistance R13L4/SHOC-2-like LRR" evidence="5">
    <location>
        <begin position="244"/>
        <end position="543"/>
    </location>
</feature>
<dbReference type="GO" id="GO:0009626">
    <property type="term" value="P:plant-type hypersensitive response"/>
    <property type="evidence" value="ECO:0007669"/>
    <property type="project" value="UniProtKB-ARBA"/>
</dbReference>
<dbReference type="InterPro" id="IPR055414">
    <property type="entry name" value="LRR_R13L4/SHOC2-like"/>
</dbReference>
<keyword evidence="1" id="KW-0677">Repeat</keyword>
<dbReference type="InterPro" id="IPR058922">
    <property type="entry name" value="WHD_DRP"/>
</dbReference>
<dbReference type="InterPro" id="IPR042197">
    <property type="entry name" value="Apaf_helical"/>
</dbReference>
<evidence type="ECO:0000259" key="4">
    <source>
        <dbReference type="Pfam" id="PF23559"/>
    </source>
</evidence>
<evidence type="ECO:0000259" key="5">
    <source>
        <dbReference type="Pfam" id="PF23598"/>
    </source>
</evidence>
<gene>
    <name evidence="6" type="ORF">OsJ_34766</name>
</gene>
<proteinExistence type="predicted"/>
<dbReference type="GO" id="GO:0002758">
    <property type="term" value="P:innate immune response-activating signaling pathway"/>
    <property type="evidence" value="ECO:0007669"/>
    <property type="project" value="UniProtKB-ARBA"/>
</dbReference>